<dbReference type="PANTHER" id="PTHR32378:SF10">
    <property type="entry name" value="GUANINE NUCLEOTIDE-BINDING PROTEIN SUBUNIT GAMMA 3"/>
    <property type="match status" value="1"/>
</dbReference>
<dbReference type="SMART" id="SM01224">
    <property type="entry name" value="G_gamma"/>
    <property type="match status" value="1"/>
</dbReference>
<accession>A0A5B7APR9</accession>
<sequence length="203" mass="22880">MANSGGSSSVPSLSPPHPKSPPRYQDLYGKRRELAKVQMLEREIGFLEEELKSIEGLQPASRCCKEVADFVVANSDPLIPTSQKIRRSCRFWKWLCGASCFNFSWICCYGCCSCLEIPCCCNCNLCNCQSCVTCSIPKCQCRFWPRFECFDKVSCSRSCCTLQCPSCPDCFCSRRTCSCPKCPKVHLCSCCRKNCCYSCCLCY</sequence>
<evidence type="ECO:0000313" key="4">
    <source>
        <dbReference type="EMBL" id="MPA58680.1"/>
    </source>
</evidence>
<dbReference type="PANTHER" id="PTHR32378">
    <property type="entry name" value="GUANINE NUCLEOTIDE-BINDING PROTEIN SUBUNIT GAMMA 3"/>
    <property type="match status" value="1"/>
</dbReference>
<reference evidence="4" key="1">
    <citation type="submission" date="2019-08" db="EMBL/GenBank/DDBJ databases">
        <title>Reference gene set and small RNA set construction with multiple tissues from Davidia involucrata Baill.</title>
        <authorList>
            <person name="Yang H."/>
            <person name="Zhou C."/>
            <person name="Li G."/>
            <person name="Wang J."/>
            <person name="Gao P."/>
            <person name="Wang M."/>
            <person name="Wang R."/>
            <person name="Zhao Y."/>
        </authorList>
    </citation>
    <scope>NUCLEOTIDE SEQUENCE</scope>
    <source>
        <tissue evidence="4">Mixed with DoveR01_LX</tissue>
    </source>
</reference>
<feature type="coiled-coil region" evidence="1">
    <location>
        <begin position="30"/>
        <end position="57"/>
    </location>
</feature>
<dbReference type="GO" id="GO:0007186">
    <property type="term" value="P:G protein-coupled receptor signaling pathway"/>
    <property type="evidence" value="ECO:0007669"/>
    <property type="project" value="InterPro"/>
</dbReference>
<proteinExistence type="predicted"/>
<keyword evidence="1" id="KW-0175">Coiled coil</keyword>
<dbReference type="InterPro" id="IPR015898">
    <property type="entry name" value="G-protein_gamma-like_dom"/>
</dbReference>
<gene>
    <name evidence="4" type="ORF">Din_028121</name>
</gene>
<evidence type="ECO:0000256" key="1">
    <source>
        <dbReference type="SAM" id="Coils"/>
    </source>
</evidence>
<feature type="region of interest" description="Disordered" evidence="2">
    <location>
        <begin position="1"/>
        <end position="25"/>
    </location>
</feature>
<dbReference type="Pfam" id="PF00631">
    <property type="entry name" value="G-gamma"/>
    <property type="match status" value="1"/>
</dbReference>
<organism evidence="4">
    <name type="scientific">Davidia involucrata</name>
    <name type="common">Dove tree</name>
    <dbReference type="NCBI Taxonomy" id="16924"/>
    <lineage>
        <taxon>Eukaryota</taxon>
        <taxon>Viridiplantae</taxon>
        <taxon>Streptophyta</taxon>
        <taxon>Embryophyta</taxon>
        <taxon>Tracheophyta</taxon>
        <taxon>Spermatophyta</taxon>
        <taxon>Magnoliopsida</taxon>
        <taxon>eudicotyledons</taxon>
        <taxon>Gunneridae</taxon>
        <taxon>Pentapetalae</taxon>
        <taxon>asterids</taxon>
        <taxon>Cornales</taxon>
        <taxon>Nyssaceae</taxon>
        <taxon>Davidia</taxon>
    </lineage>
</organism>
<evidence type="ECO:0000256" key="2">
    <source>
        <dbReference type="SAM" id="MobiDB-lite"/>
    </source>
</evidence>
<dbReference type="InterPro" id="IPR055305">
    <property type="entry name" value="GG3-like"/>
</dbReference>
<name>A0A5B7APR9_DAVIN</name>
<dbReference type="EMBL" id="GHES01028121">
    <property type="protein sequence ID" value="MPA58680.1"/>
    <property type="molecule type" value="Transcribed_RNA"/>
</dbReference>
<protein>
    <submittedName>
        <fullName evidence="4">Putative guanine nucleotide-binding protein subunit gamma 3 isoform X1</fullName>
    </submittedName>
</protein>
<feature type="domain" description="G protein gamma" evidence="3">
    <location>
        <begin position="33"/>
        <end position="103"/>
    </location>
</feature>
<evidence type="ECO:0000259" key="3">
    <source>
        <dbReference type="SMART" id="SM01224"/>
    </source>
</evidence>
<dbReference type="AlphaFoldDB" id="A0A5B7APR9"/>